<dbReference type="PROSITE" id="PS51084">
    <property type="entry name" value="HIT_2"/>
    <property type="match status" value="1"/>
</dbReference>
<dbReference type="HOGENOM" id="CLU_061088_0_0_1"/>
<name>K3XBI6_GLOUD</name>
<dbReference type="Gene3D" id="3.30.428.10">
    <property type="entry name" value="HIT-like"/>
    <property type="match status" value="1"/>
</dbReference>
<feature type="compositionally biased region" description="Polar residues" evidence="4">
    <location>
        <begin position="128"/>
        <end position="142"/>
    </location>
</feature>
<feature type="compositionally biased region" description="Basic residues" evidence="4">
    <location>
        <begin position="26"/>
        <end position="43"/>
    </location>
</feature>
<sequence length="330" mass="37020">MSALAVRDASDGSSTRSSNSDEQQKPQRHHHGKRLRKCLRLLHHGHDDNDSSSRTSKRRPMIKRSVESSGDSSFSSSSTRADEEEDEQQTILALNSPTIMHSLSDTEVMGGGISPTMSRAGLQRRRSTNSVDSTESGKSYYSTKRKGVKYGRDGAVVCCRFCDILHKKDEEFLYEDDMIAVFRPLSPVVESHILVVPRCHIRNVNMLTQDHVQLLSRMKQVAETVLRAMPPSSHHHHKPESSAVSSDVDYKFAFHTPPFNSIDHVHMHAFRKNEGSFGCFGSIKYRTETWWCRSFDQVVTRLGATSVGPAPRSSRRPSDESTAVSSRAAY</sequence>
<dbReference type="PANTHER" id="PTHR12486:SF5">
    <property type="entry name" value="ADENOSINE 5'-MONOPHOSPHORAMIDASE HINT3"/>
    <property type="match status" value="1"/>
</dbReference>
<feature type="compositionally biased region" description="Low complexity" evidence="4">
    <location>
        <begin position="11"/>
        <end position="21"/>
    </location>
</feature>
<evidence type="ECO:0000256" key="4">
    <source>
        <dbReference type="SAM" id="MobiDB-lite"/>
    </source>
</evidence>
<evidence type="ECO:0000256" key="2">
    <source>
        <dbReference type="ARBA" id="ARBA00022801"/>
    </source>
</evidence>
<dbReference type="eggNOG" id="KOG4359">
    <property type="taxonomic scope" value="Eukaryota"/>
</dbReference>
<dbReference type="VEuPathDB" id="FungiDB:PYU1_G014554"/>
<keyword evidence="7" id="KW-1185">Reference proteome</keyword>
<feature type="domain" description="HIT" evidence="5">
    <location>
        <begin position="160"/>
        <end position="279"/>
    </location>
</feature>
<dbReference type="SUPFAM" id="SSF54197">
    <property type="entry name" value="HIT-like"/>
    <property type="match status" value="1"/>
</dbReference>
<keyword evidence="1" id="KW-0547">Nucleotide-binding</keyword>
<feature type="compositionally biased region" description="Polar residues" evidence="4">
    <location>
        <begin position="320"/>
        <end position="330"/>
    </location>
</feature>
<dbReference type="InterPro" id="IPR011146">
    <property type="entry name" value="HIT-like"/>
</dbReference>
<dbReference type="InterPro" id="IPR036265">
    <property type="entry name" value="HIT-like_sf"/>
</dbReference>
<accession>K3XBI6</accession>
<keyword evidence="2" id="KW-0378">Hydrolase</keyword>
<feature type="region of interest" description="Disordered" evidence="4">
    <location>
        <begin position="305"/>
        <end position="330"/>
    </location>
</feature>
<reference evidence="7" key="1">
    <citation type="journal article" date="2010" name="Genome Biol.">
        <title>Genome sequence of the necrotrophic plant pathogen Pythium ultimum reveals original pathogenicity mechanisms and effector repertoire.</title>
        <authorList>
            <person name="Levesque C.A."/>
            <person name="Brouwer H."/>
            <person name="Cano L."/>
            <person name="Hamilton J.P."/>
            <person name="Holt C."/>
            <person name="Huitema E."/>
            <person name="Raffaele S."/>
            <person name="Robideau G.P."/>
            <person name="Thines M."/>
            <person name="Win J."/>
            <person name="Zerillo M.M."/>
            <person name="Beakes G.W."/>
            <person name="Boore J.L."/>
            <person name="Busam D."/>
            <person name="Dumas B."/>
            <person name="Ferriera S."/>
            <person name="Fuerstenberg S.I."/>
            <person name="Gachon C.M."/>
            <person name="Gaulin E."/>
            <person name="Govers F."/>
            <person name="Grenville-Briggs L."/>
            <person name="Horner N."/>
            <person name="Hostetler J."/>
            <person name="Jiang R.H."/>
            <person name="Johnson J."/>
            <person name="Krajaejun T."/>
            <person name="Lin H."/>
            <person name="Meijer H.J."/>
            <person name="Moore B."/>
            <person name="Morris P."/>
            <person name="Phuntmart V."/>
            <person name="Puiu D."/>
            <person name="Shetty J."/>
            <person name="Stajich J.E."/>
            <person name="Tripathy S."/>
            <person name="Wawra S."/>
            <person name="van West P."/>
            <person name="Whitty B.R."/>
            <person name="Coutinho P.M."/>
            <person name="Henrissat B."/>
            <person name="Martin F."/>
            <person name="Thomas P.D."/>
            <person name="Tyler B.M."/>
            <person name="De Vries R.P."/>
            <person name="Kamoun S."/>
            <person name="Yandell M."/>
            <person name="Tisserat N."/>
            <person name="Buell C.R."/>
        </authorList>
    </citation>
    <scope>NUCLEOTIDE SEQUENCE</scope>
    <source>
        <strain evidence="7">DAOM:BR144</strain>
    </source>
</reference>
<dbReference type="EnsemblProtists" id="PYU1_T014585">
    <property type="protein sequence ID" value="PYU1_T014585"/>
    <property type="gene ID" value="PYU1_G014554"/>
</dbReference>
<dbReference type="GO" id="GO:0000166">
    <property type="term" value="F:nucleotide binding"/>
    <property type="evidence" value="ECO:0007669"/>
    <property type="project" value="UniProtKB-KW"/>
</dbReference>
<evidence type="ECO:0000313" key="6">
    <source>
        <dbReference type="EnsemblProtists" id="PYU1_T014585"/>
    </source>
</evidence>
<feature type="compositionally biased region" description="Polar residues" evidence="4">
    <location>
        <begin position="89"/>
        <end position="105"/>
    </location>
</feature>
<feature type="region of interest" description="Disordered" evidence="4">
    <location>
        <begin position="1"/>
        <end position="144"/>
    </location>
</feature>
<dbReference type="EMBL" id="GL376618">
    <property type="status" value="NOT_ANNOTATED_CDS"/>
    <property type="molecule type" value="Genomic_DNA"/>
</dbReference>
<evidence type="ECO:0000256" key="3">
    <source>
        <dbReference type="PROSITE-ProRule" id="PRU00464"/>
    </source>
</evidence>
<proteinExistence type="predicted"/>
<dbReference type="Pfam" id="PF11969">
    <property type="entry name" value="DcpS_C"/>
    <property type="match status" value="1"/>
</dbReference>
<dbReference type="AlphaFoldDB" id="K3XBI6"/>
<feature type="short sequence motif" description="Histidine triad motif" evidence="3">
    <location>
        <begin position="264"/>
        <end position="268"/>
    </location>
</feature>
<evidence type="ECO:0000259" key="5">
    <source>
        <dbReference type="PROSITE" id="PS51084"/>
    </source>
</evidence>
<feature type="compositionally biased region" description="Low complexity" evidence="4">
    <location>
        <begin position="67"/>
        <end position="78"/>
    </location>
</feature>
<dbReference type="GO" id="GO:0016787">
    <property type="term" value="F:hydrolase activity"/>
    <property type="evidence" value="ECO:0007669"/>
    <property type="project" value="UniProtKB-KW"/>
</dbReference>
<evidence type="ECO:0000313" key="7">
    <source>
        <dbReference type="Proteomes" id="UP000019132"/>
    </source>
</evidence>
<protein>
    <recommendedName>
        <fullName evidence="5">HIT domain-containing protein</fullName>
    </recommendedName>
</protein>
<evidence type="ECO:0000256" key="1">
    <source>
        <dbReference type="ARBA" id="ARBA00022741"/>
    </source>
</evidence>
<organism evidence="6 7">
    <name type="scientific">Globisporangium ultimum (strain ATCC 200006 / CBS 805.95 / DAOM BR144)</name>
    <name type="common">Pythium ultimum</name>
    <dbReference type="NCBI Taxonomy" id="431595"/>
    <lineage>
        <taxon>Eukaryota</taxon>
        <taxon>Sar</taxon>
        <taxon>Stramenopiles</taxon>
        <taxon>Oomycota</taxon>
        <taxon>Peronosporomycetes</taxon>
        <taxon>Pythiales</taxon>
        <taxon>Pythiaceae</taxon>
        <taxon>Globisporangium</taxon>
    </lineage>
</organism>
<dbReference type="InParanoid" id="K3XBI6"/>
<dbReference type="Proteomes" id="UP000019132">
    <property type="component" value="Unassembled WGS sequence"/>
</dbReference>
<reference evidence="7" key="2">
    <citation type="submission" date="2010-04" db="EMBL/GenBank/DDBJ databases">
        <authorList>
            <person name="Buell R."/>
            <person name="Hamilton J."/>
            <person name="Hostetler J."/>
        </authorList>
    </citation>
    <scope>NUCLEOTIDE SEQUENCE [LARGE SCALE GENOMIC DNA]</scope>
    <source>
        <strain evidence="7">DAOM:BR144</strain>
    </source>
</reference>
<dbReference type="PANTHER" id="PTHR12486">
    <property type="entry name" value="APRATAXIN-RELATED"/>
    <property type="match status" value="1"/>
</dbReference>
<dbReference type="STRING" id="431595.K3XBI6"/>
<reference evidence="6" key="3">
    <citation type="submission" date="2015-02" db="UniProtKB">
        <authorList>
            <consortium name="EnsemblProtists"/>
        </authorList>
    </citation>
    <scope>IDENTIFICATION</scope>
    <source>
        <strain evidence="6">DAOM BR144</strain>
    </source>
</reference>